<feature type="binding site" evidence="11">
    <location>
        <position position="157"/>
    </location>
    <ligand>
        <name>ATP</name>
        <dbReference type="ChEBI" id="CHEBI:30616"/>
    </ligand>
</feature>
<feature type="domain" description="CCA-adding enzyme C-terminal" evidence="14">
    <location>
        <begin position="244"/>
        <end position="393"/>
    </location>
</feature>
<feature type="binding site" evidence="11">
    <location>
        <position position="40"/>
    </location>
    <ligand>
        <name>Mg(2+)</name>
        <dbReference type="ChEBI" id="CHEBI:18420"/>
    </ligand>
</feature>
<dbReference type="NCBIfam" id="NF009814">
    <property type="entry name" value="PRK13299.1"/>
    <property type="match status" value="1"/>
</dbReference>
<dbReference type="Gene3D" id="1.10.110.30">
    <property type="match status" value="1"/>
</dbReference>
<evidence type="ECO:0000256" key="3">
    <source>
        <dbReference type="ARBA" id="ARBA00022694"/>
    </source>
</evidence>
<gene>
    <name evidence="11" type="primary">cca</name>
    <name evidence="15" type="ORF">SAMN02982927_00187</name>
</gene>
<evidence type="ECO:0000256" key="6">
    <source>
        <dbReference type="ARBA" id="ARBA00022741"/>
    </source>
</evidence>
<feature type="binding site" evidence="11">
    <location>
        <position position="27"/>
    </location>
    <ligand>
        <name>CTP</name>
        <dbReference type="ChEBI" id="CHEBI:37563"/>
    </ligand>
</feature>
<keyword evidence="4 11" id="KW-0548">Nucleotidyltransferase</keyword>
<dbReference type="CDD" id="cd05398">
    <property type="entry name" value="NT_ClassII-CCAase"/>
    <property type="match status" value="1"/>
</dbReference>
<dbReference type="GO" id="GO:0000287">
    <property type="term" value="F:magnesium ion binding"/>
    <property type="evidence" value="ECO:0007669"/>
    <property type="project" value="UniProtKB-UniRule"/>
</dbReference>
<organism evidence="15 16">
    <name type="scientific">Sporolactobacillus nakayamae</name>
    <dbReference type="NCBI Taxonomy" id="269670"/>
    <lineage>
        <taxon>Bacteria</taxon>
        <taxon>Bacillati</taxon>
        <taxon>Bacillota</taxon>
        <taxon>Bacilli</taxon>
        <taxon>Bacillales</taxon>
        <taxon>Sporolactobacillaceae</taxon>
        <taxon>Sporolactobacillus</taxon>
    </lineage>
</organism>
<comment type="subunit">
    <text evidence="11">Homodimer.</text>
</comment>
<dbReference type="InterPro" id="IPR002646">
    <property type="entry name" value="PolA_pol_head_dom"/>
</dbReference>
<feature type="binding site" evidence="11">
    <location>
        <position position="163"/>
    </location>
    <ligand>
        <name>CTP</name>
        <dbReference type="ChEBI" id="CHEBI:37563"/>
    </ligand>
</feature>
<dbReference type="PANTHER" id="PTHR46173:SF1">
    <property type="entry name" value="CCA TRNA NUCLEOTIDYLTRANSFERASE 1, MITOCHONDRIAL"/>
    <property type="match status" value="1"/>
</dbReference>
<evidence type="ECO:0000259" key="13">
    <source>
        <dbReference type="Pfam" id="PF12627"/>
    </source>
</evidence>
<dbReference type="InterPro" id="IPR050264">
    <property type="entry name" value="Bact_CCA-adding_enz_type3_sf"/>
</dbReference>
<evidence type="ECO:0000256" key="10">
    <source>
        <dbReference type="ARBA" id="ARBA00022884"/>
    </source>
</evidence>
<feature type="binding site" evidence="11">
    <location>
        <position position="160"/>
    </location>
    <ligand>
        <name>ATP</name>
        <dbReference type="ChEBI" id="CHEBI:30616"/>
    </ligand>
</feature>
<evidence type="ECO:0000313" key="15">
    <source>
        <dbReference type="EMBL" id="SFF96866.1"/>
    </source>
</evidence>
<evidence type="ECO:0000256" key="7">
    <source>
        <dbReference type="ARBA" id="ARBA00022800"/>
    </source>
</evidence>
<feature type="binding site" evidence="11">
    <location>
        <position position="160"/>
    </location>
    <ligand>
        <name>CTP</name>
        <dbReference type="ChEBI" id="CHEBI:37563"/>
    </ligand>
</feature>
<sequence>MGFPFKNSAFILDQLISHGFEAYVVGGAVRDYLLGRPIHDIDVATSAHPADVVSLFKRTIPIGIEHGTVAVLSHGSTYEVTTFRSETGYDDFRHPNHVAFVPSLEQDLMRRDFTINALAMDRAGIIIDLFGGQSDIKKQRIRTVGKAEERISEDPLRMMRGMRFASELCFTLGQTECEAFHQKAELLKNISVERINQEMTRLLAGKGVANALILLFKTGCIHKLPMLEHAGPVTNANTPRYWILQSDEERWTAFLISVGIDDVHAFAKAWKWSKNVRQSVLRLTALLKQRSKNEWTREAVYFAGTNDAKAADRVLAALGTLHENDLASCERQVEFLWNACPIHSRSELTVTGNQFMSWSEFKPGPWLAEVIQDLERDIVNGRIENKLEVIRSWFKKWQITQKKQS</sequence>
<dbReference type="SUPFAM" id="SSF81301">
    <property type="entry name" value="Nucleotidyltransferase"/>
    <property type="match status" value="1"/>
</dbReference>
<dbReference type="GO" id="GO:0042245">
    <property type="term" value="P:RNA repair"/>
    <property type="evidence" value="ECO:0007669"/>
    <property type="project" value="UniProtKB-KW"/>
</dbReference>
<dbReference type="InterPro" id="IPR032828">
    <property type="entry name" value="PolyA_RNA-bd"/>
</dbReference>
<accession>A0A1I2N5S0</accession>
<comment type="catalytic activity">
    <reaction evidence="11">
        <text>a tRNA with a 3' CCA end + 2 CTP + ATP = a tRNA with a 3' CCACCA end + 3 diphosphate</text>
        <dbReference type="Rhea" id="RHEA:76235"/>
        <dbReference type="Rhea" id="RHEA-COMP:10468"/>
        <dbReference type="Rhea" id="RHEA-COMP:18655"/>
        <dbReference type="ChEBI" id="CHEBI:30616"/>
        <dbReference type="ChEBI" id="CHEBI:33019"/>
        <dbReference type="ChEBI" id="CHEBI:37563"/>
        <dbReference type="ChEBI" id="CHEBI:83071"/>
        <dbReference type="ChEBI" id="CHEBI:195187"/>
    </reaction>
</comment>
<dbReference type="STRING" id="269670.SAMN02982927_00187"/>
<keyword evidence="2 11" id="KW-0808">Transferase</keyword>
<evidence type="ECO:0000256" key="8">
    <source>
        <dbReference type="ARBA" id="ARBA00022840"/>
    </source>
</evidence>
<dbReference type="Gene3D" id="1.10.246.80">
    <property type="match status" value="1"/>
</dbReference>
<evidence type="ECO:0000256" key="2">
    <source>
        <dbReference type="ARBA" id="ARBA00022679"/>
    </source>
</evidence>
<feature type="binding site" evidence="11">
    <location>
        <position position="27"/>
    </location>
    <ligand>
        <name>ATP</name>
        <dbReference type="ChEBI" id="CHEBI:30616"/>
    </ligand>
</feature>
<dbReference type="InterPro" id="IPR043519">
    <property type="entry name" value="NT_sf"/>
</dbReference>
<evidence type="ECO:0000256" key="5">
    <source>
        <dbReference type="ARBA" id="ARBA00022723"/>
    </source>
</evidence>
<feature type="domain" description="Poly A polymerase head" evidence="12">
    <location>
        <begin position="22"/>
        <end position="142"/>
    </location>
</feature>
<dbReference type="Pfam" id="PF12627">
    <property type="entry name" value="PolyA_pol_RNAbd"/>
    <property type="match status" value="1"/>
</dbReference>
<keyword evidence="3 11" id="KW-0819">tRNA processing</keyword>
<feature type="binding site" evidence="11">
    <location>
        <position position="157"/>
    </location>
    <ligand>
        <name>CTP</name>
        <dbReference type="ChEBI" id="CHEBI:37563"/>
    </ligand>
</feature>
<feature type="binding site" evidence="11">
    <location>
        <position position="111"/>
    </location>
    <ligand>
        <name>CTP</name>
        <dbReference type="ChEBI" id="CHEBI:37563"/>
    </ligand>
</feature>
<comment type="catalytic activity">
    <reaction evidence="11">
        <text>a tRNA precursor + 2 CTP + ATP = a tRNA with a 3' CCA end + 3 diphosphate</text>
        <dbReference type="Rhea" id="RHEA:14433"/>
        <dbReference type="Rhea" id="RHEA-COMP:10465"/>
        <dbReference type="Rhea" id="RHEA-COMP:10468"/>
        <dbReference type="ChEBI" id="CHEBI:30616"/>
        <dbReference type="ChEBI" id="CHEBI:33019"/>
        <dbReference type="ChEBI" id="CHEBI:37563"/>
        <dbReference type="ChEBI" id="CHEBI:74896"/>
        <dbReference type="ChEBI" id="CHEBI:83071"/>
        <dbReference type="EC" id="2.7.7.72"/>
    </reaction>
</comment>
<dbReference type="AlphaFoldDB" id="A0A1I2N5S0"/>
<comment type="cofactor">
    <cofactor evidence="1 11">
        <name>Mg(2+)</name>
        <dbReference type="ChEBI" id="CHEBI:18420"/>
    </cofactor>
</comment>
<dbReference type="InterPro" id="IPR023068">
    <property type="entry name" value="CCA-adding_enz_firmicutes"/>
</dbReference>
<dbReference type="EMBL" id="FOOY01000003">
    <property type="protein sequence ID" value="SFF96866.1"/>
    <property type="molecule type" value="Genomic_DNA"/>
</dbReference>
<evidence type="ECO:0000256" key="11">
    <source>
        <dbReference type="HAMAP-Rule" id="MF_01263"/>
    </source>
</evidence>
<feature type="binding site" evidence="11">
    <location>
        <position position="42"/>
    </location>
    <ligand>
        <name>Mg(2+)</name>
        <dbReference type="ChEBI" id="CHEBI:18420"/>
    </ligand>
</feature>
<feature type="binding site" evidence="11">
    <location>
        <position position="30"/>
    </location>
    <ligand>
        <name>CTP</name>
        <dbReference type="ChEBI" id="CHEBI:37563"/>
    </ligand>
</feature>
<proteinExistence type="inferred from homology"/>
<feature type="binding site" evidence="11">
    <location>
        <position position="163"/>
    </location>
    <ligand>
        <name>ATP</name>
        <dbReference type="ChEBI" id="CHEBI:30616"/>
    </ligand>
</feature>
<keyword evidence="16" id="KW-1185">Reference proteome</keyword>
<dbReference type="InterPro" id="IPR032810">
    <property type="entry name" value="CCA-adding_enz_C"/>
</dbReference>
<dbReference type="Proteomes" id="UP000198752">
    <property type="component" value="Unassembled WGS sequence"/>
</dbReference>
<protein>
    <recommendedName>
        <fullName evidence="11">CCA-adding enzyme</fullName>
        <ecNumber evidence="11">2.7.7.72</ecNumber>
    </recommendedName>
    <alternativeName>
        <fullName evidence="11">CCA tRNA nucleotidyltransferase</fullName>
    </alternativeName>
    <alternativeName>
        <fullName evidence="11">tRNA CCA-pyrophosphorylase</fullName>
    </alternativeName>
    <alternativeName>
        <fullName evidence="11">tRNA adenylyl-/cytidylyl- transferase</fullName>
    </alternativeName>
    <alternativeName>
        <fullName evidence="11">tRNA nucleotidyltransferase</fullName>
    </alternativeName>
    <alternativeName>
        <fullName evidence="11">tRNA-NT</fullName>
    </alternativeName>
</protein>
<dbReference type="PANTHER" id="PTHR46173">
    <property type="entry name" value="CCA TRNA NUCLEOTIDYLTRANSFERASE 1, MITOCHONDRIAL"/>
    <property type="match status" value="1"/>
</dbReference>
<name>A0A1I2N5S0_9BACL</name>
<dbReference type="Gene3D" id="3.30.460.10">
    <property type="entry name" value="Beta Polymerase, domain 2"/>
    <property type="match status" value="1"/>
</dbReference>
<feature type="domain" description="tRNA nucleotidyltransferase/poly(A) polymerase RNA and SrmB- binding" evidence="13">
    <location>
        <begin position="170"/>
        <end position="228"/>
    </location>
</feature>
<evidence type="ECO:0000259" key="12">
    <source>
        <dbReference type="Pfam" id="PF01743"/>
    </source>
</evidence>
<comment type="function">
    <text evidence="11">Catalyzes the addition and repair of the essential 3'-terminal CCA sequence in tRNAs without using a nucleic acid template. Adds these three nucleotides in the order of C, C, and A to the tRNA nucleotide-73, using CTP and ATP as substrates and producing inorganic pyrophosphate. tRNA 3'-terminal CCA addition is required both for tRNA processing and repair. Also involved in tRNA surveillance by mediating tandem CCA addition to generate a CCACCA at the 3' terminus of unstable tRNAs. While stable tRNAs receive only 3'-terminal CCA, unstable tRNAs are marked with CCACCA and rapidly degraded.</text>
</comment>
<dbReference type="OrthoDB" id="9805698at2"/>
<feature type="binding site" evidence="11">
    <location>
        <position position="154"/>
    </location>
    <ligand>
        <name>CTP</name>
        <dbReference type="ChEBI" id="CHEBI:37563"/>
    </ligand>
</feature>
<dbReference type="GO" id="GO:0001680">
    <property type="term" value="P:tRNA 3'-terminal CCA addition"/>
    <property type="evidence" value="ECO:0007669"/>
    <property type="project" value="UniProtKB-UniRule"/>
</dbReference>
<evidence type="ECO:0000256" key="9">
    <source>
        <dbReference type="ARBA" id="ARBA00022842"/>
    </source>
</evidence>
<keyword evidence="5 11" id="KW-0479">Metal-binding</keyword>
<dbReference type="GO" id="GO:0160016">
    <property type="term" value="F:CCACCA tRNA nucleotidyltransferase activity"/>
    <property type="evidence" value="ECO:0007669"/>
    <property type="project" value="RHEA"/>
</dbReference>
<dbReference type="HAMAP" id="MF_01263">
    <property type="entry name" value="CCA_bact_type3"/>
    <property type="match status" value="1"/>
</dbReference>
<dbReference type="EC" id="2.7.7.72" evidence="11"/>
<evidence type="ECO:0000313" key="16">
    <source>
        <dbReference type="Proteomes" id="UP000198752"/>
    </source>
</evidence>
<evidence type="ECO:0000259" key="14">
    <source>
        <dbReference type="Pfam" id="PF13735"/>
    </source>
</evidence>
<keyword evidence="7 11" id="KW-0692">RNA repair</keyword>
<comment type="miscellaneous">
    <text evidence="11">A single active site specifically recognizes both ATP and CTP and is responsible for their addition.</text>
</comment>
<dbReference type="Pfam" id="PF13735">
    <property type="entry name" value="tRNA_NucTran2_2"/>
    <property type="match status" value="1"/>
</dbReference>
<keyword evidence="10 11" id="KW-0694">RNA-binding</keyword>
<dbReference type="Gene3D" id="1.20.58.560">
    <property type="match status" value="1"/>
</dbReference>
<keyword evidence="8 11" id="KW-0067">ATP-binding</keyword>
<feature type="binding site" evidence="11">
    <location>
        <position position="154"/>
    </location>
    <ligand>
        <name>ATP</name>
        <dbReference type="ChEBI" id="CHEBI:30616"/>
    </ligand>
</feature>
<reference evidence="16" key="1">
    <citation type="submission" date="2016-10" db="EMBL/GenBank/DDBJ databases">
        <authorList>
            <person name="Varghese N."/>
            <person name="Submissions S."/>
        </authorList>
    </citation>
    <scope>NUCLEOTIDE SEQUENCE [LARGE SCALE GENOMIC DNA]</scope>
    <source>
        <strain evidence="16">ATCC 700379</strain>
    </source>
</reference>
<dbReference type="GO" id="GO:0000049">
    <property type="term" value="F:tRNA binding"/>
    <property type="evidence" value="ECO:0007669"/>
    <property type="project" value="UniProtKB-UniRule"/>
</dbReference>
<comment type="similarity">
    <text evidence="11">Belongs to the tRNA nucleotidyltransferase/poly(A) polymerase family. Bacterial CCA-adding enzyme type 3 subfamily.</text>
</comment>
<dbReference type="GO" id="GO:0004810">
    <property type="term" value="F:CCA tRNA nucleotidyltransferase activity"/>
    <property type="evidence" value="ECO:0007669"/>
    <property type="project" value="UniProtKB-UniRule"/>
</dbReference>
<evidence type="ECO:0000256" key="1">
    <source>
        <dbReference type="ARBA" id="ARBA00001946"/>
    </source>
</evidence>
<keyword evidence="9 11" id="KW-0460">Magnesium</keyword>
<evidence type="ECO:0000256" key="4">
    <source>
        <dbReference type="ARBA" id="ARBA00022695"/>
    </source>
</evidence>
<keyword evidence="6 11" id="KW-0547">Nucleotide-binding</keyword>
<feature type="binding site" evidence="11">
    <location>
        <position position="30"/>
    </location>
    <ligand>
        <name>ATP</name>
        <dbReference type="ChEBI" id="CHEBI:30616"/>
    </ligand>
</feature>
<dbReference type="Pfam" id="PF01743">
    <property type="entry name" value="PolyA_pol"/>
    <property type="match status" value="1"/>
</dbReference>
<dbReference type="SUPFAM" id="SSF81891">
    <property type="entry name" value="Poly A polymerase C-terminal region-like"/>
    <property type="match status" value="1"/>
</dbReference>
<dbReference type="GO" id="GO:0005524">
    <property type="term" value="F:ATP binding"/>
    <property type="evidence" value="ECO:0007669"/>
    <property type="project" value="UniProtKB-UniRule"/>
</dbReference>
<feature type="binding site" evidence="11">
    <location>
        <position position="111"/>
    </location>
    <ligand>
        <name>ATP</name>
        <dbReference type="ChEBI" id="CHEBI:30616"/>
    </ligand>
</feature>